<dbReference type="InterPro" id="IPR006379">
    <property type="entry name" value="HAD-SF_hydro_IIB"/>
</dbReference>
<dbReference type="PROSITE" id="PS01228">
    <property type="entry name" value="COF_1"/>
    <property type="match status" value="1"/>
</dbReference>
<dbReference type="AlphaFoldDB" id="A0A0A1MDA8"/>
<reference evidence="1 2" key="1">
    <citation type="submission" date="2014-11" db="EMBL/GenBank/DDBJ databases">
        <authorList>
            <person name="Urmite Genomes Urmite Genomes"/>
        </authorList>
    </citation>
    <scope>NUCLEOTIDE SEQUENCE [LARGE SCALE GENOMIC DNA]</scope>
    <source>
        <strain evidence="1 2">Oc5</strain>
    </source>
</reference>
<protein>
    <submittedName>
        <fullName evidence="1">Putative bifunctional phosphatase/peptidyl-prolyl cis-trans isomerase</fullName>
    </submittedName>
</protein>
<keyword evidence="1" id="KW-0413">Isomerase</keyword>
<dbReference type="InterPro" id="IPR000150">
    <property type="entry name" value="Cof"/>
</dbReference>
<dbReference type="GO" id="GO:0005829">
    <property type="term" value="C:cytosol"/>
    <property type="evidence" value="ECO:0007669"/>
    <property type="project" value="TreeGrafter"/>
</dbReference>
<dbReference type="PROSITE" id="PS01229">
    <property type="entry name" value="COF_2"/>
    <property type="match status" value="1"/>
</dbReference>
<dbReference type="RefSeq" id="WP_042529983.1">
    <property type="nucleotide sequence ID" value="NZ_CAXOIH010000003.1"/>
</dbReference>
<keyword evidence="2" id="KW-1185">Reference proteome</keyword>
<dbReference type="PANTHER" id="PTHR10000">
    <property type="entry name" value="PHOSPHOSERINE PHOSPHATASE"/>
    <property type="match status" value="1"/>
</dbReference>
<dbReference type="Gene3D" id="3.30.1240.10">
    <property type="match status" value="1"/>
</dbReference>
<dbReference type="GO" id="GO:0016791">
    <property type="term" value="F:phosphatase activity"/>
    <property type="evidence" value="ECO:0007669"/>
    <property type="project" value="UniProtKB-ARBA"/>
</dbReference>
<dbReference type="SUPFAM" id="SSF56784">
    <property type="entry name" value="HAD-like"/>
    <property type="match status" value="1"/>
</dbReference>
<dbReference type="PANTHER" id="PTHR10000:SF25">
    <property type="entry name" value="PHOSPHATASE YKRA-RELATED"/>
    <property type="match status" value="1"/>
</dbReference>
<dbReference type="Pfam" id="PF08282">
    <property type="entry name" value="Hydrolase_3"/>
    <property type="match status" value="1"/>
</dbReference>
<dbReference type="SFLD" id="SFLDS00003">
    <property type="entry name" value="Haloacid_Dehalogenase"/>
    <property type="match status" value="1"/>
</dbReference>
<dbReference type="CDD" id="cd07517">
    <property type="entry name" value="HAD_HPP"/>
    <property type="match status" value="1"/>
</dbReference>
<dbReference type="SFLD" id="SFLDG01140">
    <property type="entry name" value="C2.B:_Phosphomannomutase_and_P"/>
    <property type="match status" value="1"/>
</dbReference>
<dbReference type="InterPro" id="IPR023214">
    <property type="entry name" value="HAD_sf"/>
</dbReference>
<accession>A0A0A1MDA8</accession>
<organism evidence="1 2">
    <name type="scientific">Oceanobacillus oncorhynchi</name>
    <dbReference type="NCBI Taxonomy" id="545501"/>
    <lineage>
        <taxon>Bacteria</taxon>
        <taxon>Bacillati</taxon>
        <taxon>Bacillota</taxon>
        <taxon>Bacilli</taxon>
        <taxon>Bacillales</taxon>
        <taxon>Bacillaceae</taxon>
        <taxon>Oceanobacillus</taxon>
    </lineage>
</organism>
<dbReference type="SFLD" id="SFLDG01144">
    <property type="entry name" value="C2.B.4:_PGP_Like"/>
    <property type="match status" value="1"/>
</dbReference>
<dbReference type="Gene3D" id="3.40.50.1000">
    <property type="entry name" value="HAD superfamily/HAD-like"/>
    <property type="match status" value="1"/>
</dbReference>
<dbReference type="NCBIfam" id="TIGR00099">
    <property type="entry name" value="Cof-subfamily"/>
    <property type="match status" value="1"/>
</dbReference>
<dbReference type="EMBL" id="CDGG01000001">
    <property type="protein sequence ID" value="CEI81083.1"/>
    <property type="molecule type" value="Genomic_DNA"/>
</dbReference>
<dbReference type="STRING" id="545501.BN997_00899"/>
<name>A0A0A1MDA8_9BACI</name>
<dbReference type="Proteomes" id="UP000040453">
    <property type="component" value="Unassembled WGS sequence"/>
</dbReference>
<evidence type="ECO:0000313" key="1">
    <source>
        <dbReference type="EMBL" id="CEI81083.1"/>
    </source>
</evidence>
<gene>
    <name evidence="1" type="ORF">BN997_00899</name>
</gene>
<dbReference type="GO" id="GO:0000287">
    <property type="term" value="F:magnesium ion binding"/>
    <property type="evidence" value="ECO:0007669"/>
    <property type="project" value="TreeGrafter"/>
</dbReference>
<sequence length="266" mass="30027">MVPDKSILFFDIDGTLLTEEERTLPESTKKAIFKLKELGHEVAIATGRAKFLFDDLRDELGIDTYISYNGQYVVCRGEVVYANTINPETLEELTAFALKNNHPVVYMNDKKMTTNVPNDHPYIEESIATLKVDAYPEQEEHNTARQSDIYQSLLFNTEGEEKIYQDTFTNLDFVRWHPKSLDVLPKGGSKALGIKKLLEYLDFPSERQYAFGDGLNDIEMLQLVPNSVAMGNALPEVKEAAAFVTKDVSDDGISYALQHHGLLPKD</sequence>
<evidence type="ECO:0000313" key="2">
    <source>
        <dbReference type="Proteomes" id="UP000040453"/>
    </source>
</evidence>
<dbReference type="GO" id="GO:0016853">
    <property type="term" value="F:isomerase activity"/>
    <property type="evidence" value="ECO:0007669"/>
    <property type="project" value="UniProtKB-KW"/>
</dbReference>
<dbReference type="NCBIfam" id="TIGR01484">
    <property type="entry name" value="HAD-SF-IIB"/>
    <property type="match status" value="1"/>
</dbReference>
<proteinExistence type="predicted"/>
<dbReference type="InterPro" id="IPR036412">
    <property type="entry name" value="HAD-like_sf"/>
</dbReference>
<dbReference type="OrthoDB" id="9810101at2"/>